<protein>
    <recommendedName>
        <fullName evidence="4">Intracellular septation protein A</fullName>
    </recommendedName>
</protein>
<keyword evidence="1" id="KW-1133">Transmembrane helix</keyword>
<dbReference type="RefSeq" id="WP_139837723.1">
    <property type="nucleotide sequence ID" value="NZ_FWFL01000003.1"/>
</dbReference>
<feature type="transmembrane region" description="Helical" evidence="1">
    <location>
        <begin position="81"/>
        <end position="98"/>
    </location>
</feature>
<evidence type="ECO:0008006" key="4">
    <source>
        <dbReference type="Google" id="ProtNLM"/>
    </source>
</evidence>
<evidence type="ECO:0000313" key="3">
    <source>
        <dbReference type="Proteomes" id="UP000193827"/>
    </source>
</evidence>
<proteinExistence type="predicted"/>
<reference evidence="2 3" key="1">
    <citation type="submission" date="2017-03" db="EMBL/GenBank/DDBJ databases">
        <authorList>
            <person name="Afonso C.L."/>
            <person name="Miller P.J."/>
            <person name="Scott M.A."/>
            <person name="Spackman E."/>
            <person name="Goraichik I."/>
            <person name="Dimitrov K.M."/>
            <person name="Suarez D.L."/>
            <person name="Swayne D.E."/>
        </authorList>
    </citation>
    <scope>NUCLEOTIDE SEQUENCE [LARGE SCALE GENOMIC DNA]</scope>
    <source>
        <strain evidence="2 3">CECT 8287</strain>
    </source>
</reference>
<feature type="transmembrane region" description="Helical" evidence="1">
    <location>
        <begin position="177"/>
        <end position="200"/>
    </location>
</feature>
<evidence type="ECO:0000256" key="1">
    <source>
        <dbReference type="SAM" id="Phobius"/>
    </source>
</evidence>
<dbReference type="OrthoDB" id="7742456at2"/>
<name>A0A1Y5S1J1_9RHOB</name>
<keyword evidence="1" id="KW-0812">Transmembrane</keyword>
<gene>
    <name evidence="2" type="ORF">PEL8287_01415</name>
</gene>
<organism evidence="2 3">
    <name type="scientific">Roseovarius litorisediminis</name>
    <dbReference type="NCBI Taxonomy" id="1312363"/>
    <lineage>
        <taxon>Bacteria</taxon>
        <taxon>Pseudomonadati</taxon>
        <taxon>Pseudomonadota</taxon>
        <taxon>Alphaproteobacteria</taxon>
        <taxon>Rhodobacterales</taxon>
        <taxon>Roseobacteraceae</taxon>
        <taxon>Roseovarius</taxon>
    </lineage>
</organism>
<keyword evidence="1" id="KW-0472">Membrane</keyword>
<dbReference type="Proteomes" id="UP000193827">
    <property type="component" value="Unassembled WGS sequence"/>
</dbReference>
<feature type="transmembrane region" description="Helical" evidence="1">
    <location>
        <begin position="104"/>
        <end position="124"/>
    </location>
</feature>
<evidence type="ECO:0000313" key="2">
    <source>
        <dbReference type="EMBL" id="SLN30369.1"/>
    </source>
</evidence>
<dbReference type="AlphaFoldDB" id="A0A1Y5S1J1"/>
<accession>A0A1Y5S1J1</accession>
<keyword evidence="3" id="KW-1185">Reference proteome</keyword>
<dbReference type="EMBL" id="FWFL01000003">
    <property type="protein sequence ID" value="SLN30369.1"/>
    <property type="molecule type" value="Genomic_DNA"/>
</dbReference>
<sequence length="207" mass="23353">MIKRLSTRLWHVTTSIPPIRPENVLPIVIMMILWVVLRQLAISEDNAFVVSVVVAEAYAIWRNLPNAAYSLKKVESGKPGMLRWPVALLIVLAALQLWLNNPLFTQRVLTGFSVFFLLIMVFGIRREKDLLDRVAPIAENDSVTVERVSLLRINALAAAMVVGVNELLIAFETLSVWITVMPVFVLVLHAFYWFMVLMALPSEESAV</sequence>
<feature type="transmembrane region" description="Helical" evidence="1">
    <location>
        <begin position="153"/>
        <end position="171"/>
    </location>
</feature>